<dbReference type="EMBL" id="JBHLWO010000001">
    <property type="protein sequence ID" value="MFC0317241.1"/>
    <property type="molecule type" value="Genomic_DNA"/>
</dbReference>
<keyword evidence="4" id="KW-1185">Reference proteome</keyword>
<evidence type="ECO:0000259" key="2">
    <source>
        <dbReference type="Pfam" id="PF00156"/>
    </source>
</evidence>
<dbReference type="PANTHER" id="PTHR47505:SF1">
    <property type="entry name" value="DNA UTILIZATION PROTEIN YHGH"/>
    <property type="match status" value="1"/>
</dbReference>
<reference evidence="3 4" key="1">
    <citation type="submission" date="2024-09" db="EMBL/GenBank/DDBJ databases">
        <authorList>
            <person name="Sun Q."/>
            <person name="Mori K."/>
        </authorList>
    </citation>
    <scope>NUCLEOTIDE SEQUENCE [LARGE SCALE GENOMIC DNA]</scope>
    <source>
        <strain evidence="3 4">CCM 7765</strain>
    </source>
</reference>
<dbReference type="InterPro" id="IPR000836">
    <property type="entry name" value="PRTase_dom"/>
</dbReference>
<protein>
    <submittedName>
        <fullName evidence="3">ComF family protein</fullName>
    </submittedName>
</protein>
<dbReference type="Proteomes" id="UP001589774">
    <property type="component" value="Unassembled WGS sequence"/>
</dbReference>
<comment type="similarity">
    <text evidence="1">Belongs to the ComF/GntX family.</text>
</comment>
<dbReference type="InterPro" id="IPR051910">
    <property type="entry name" value="ComF/GntX_DNA_util-trans"/>
</dbReference>
<dbReference type="PANTHER" id="PTHR47505">
    <property type="entry name" value="DNA UTILIZATION PROTEIN YHGH"/>
    <property type="match status" value="1"/>
</dbReference>
<evidence type="ECO:0000256" key="1">
    <source>
        <dbReference type="ARBA" id="ARBA00008007"/>
    </source>
</evidence>
<evidence type="ECO:0000313" key="3">
    <source>
        <dbReference type="EMBL" id="MFC0317241.1"/>
    </source>
</evidence>
<dbReference type="CDD" id="cd06223">
    <property type="entry name" value="PRTases_typeI"/>
    <property type="match status" value="1"/>
</dbReference>
<proteinExistence type="inferred from homology"/>
<name>A0ABV6HEC4_9SPHI</name>
<accession>A0ABV6HEC4</accession>
<dbReference type="Gene3D" id="3.40.50.2020">
    <property type="match status" value="1"/>
</dbReference>
<feature type="domain" description="Phosphoribosyltransferase" evidence="2">
    <location>
        <begin position="137"/>
        <end position="226"/>
    </location>
</feature>
<gene>
    <name evidence="3" type="ORF">ACFFI0_02925</name>
</gene>
<dbReference type="Pfam" id="PF00156">
    <property type="entry name" value="Pribosyltran"/>
    <property type="match status" value="1"/>
</dbReference>
<evidence type="ECO:0000313" key="4">
    <source>
        <dbReference type="Proteomes" id="UP001589774"/>
    </source>
</evidence>
<dbReference type="RefSeq" id="WP_041387126.1">
    <property type="nucleotide sequence ID" value="NZ_JBHLWO010000001.1"/>
</dbReference>
<organism evidence="3 4">
    <name type="scientific">Olivibacter oleidegradans</name>
    <dbReference type="NCBI Taxonomy" id="760123"/>
    <lineage>
        <taxon>Bacteria</taxon>
        <taxon>Pseudomonadati</taxon>
        <taxon>Bacteroidota</taxon>
        <taxon>Sphingobacteriia</taxon>
        <taxon>Sphingobacteriales</taxon>
        <taxon>Sphingobacteriaceae</taxon>
        <taxon>Olivibacter</taxon>
    </lineage>
</organism>
<dbReference type="InterPro" id="IPR029057">
    <property type="entry name" value="PRTase-like"/>
</dbReference>
<comment type="caution">
    <text evidence="3">The sequence shown here is derived from an EMBL/GenBank/DDBJ whole genome shotgun (WGS) entry which is preliminary data.</text>
</comment>
<dbReference type="SUPFAM" id="SSF53271">
    <property type="entry name" value="PRTase-like"/>
    <property type="match status" value="1"/>
</dbReference>
<sequence length="229" mass="26449">MMIRYFQALVSLLYPELCAGCKRSLYEHESLICTHCLYHLPITNFHLDPANAASKQLWGRVPLQAVSSYLYYVKGSTVQNILHHLKYFNKPEIGNMLGKRYGELLYCSTFRHVDLIVPVPLHPKKLKKRGYNQSEFFAKGLSESFKVPIETGNLIRHTRTESQTTKRRYERYENMKEIFEVLKPQTFQDKHILLVDDVLTTGATIEACAYKLLEIAGVRVSVVTLAYTK</sequence>